<feature type="domain" description="Glycine zipper 2TM" evidence="7">
    <location>
        <begin position="27"/>
        <end position="68"/>
    </location>
</feature>
<evidence type="ECO:0000256" key="1">
    <source>
        <dbReference type="ARBA" id="ARBA00004459"/>
    </source>
</evidence>
<evidence type="ECO:0000259" key="8">
    <source>
        <dbReference type="Pfam" id="PF16998"/>
    </source>
</evidence>
<keyword evidence="4" id="KW-0732">Signal</keyword>
<keyword evidence="6" id="KW-0449">Lipoprotein</keyword>
<dbReference type="GO" id="GO:0009279">
    <property type="term" value="C:cell outer membrane"/>
    <property type="evidence" value="ECO:0007669"/>
    <property type="project" value="UniProtKB-SubCell"/>
</dbReference>
<evidence type="ECO:0000256" key="3">
    <source>
        <dbReference type="ARBA" id="ARBA00015281"/>
    </source>
</evidence>
<evidence type="ECO:0000313" key="9">
    <source>
        <dbReference type="EMBL" id="MBB3065093.1"/>
    </source>
</evidence>
<dbReference type="RefSeq" id="WP_183415900.1">
    <property type="nucleotide sequence ID" value="NZ_JACHXA010000003.1"/>
</dbReference>
<evidence type="ECO:0000313" key="10">
    <source>
        <dbReference type="Proteomes" id="UP000581135"/>
    </source>
</evidence>
<proteinExistence type="inferred from homology"/>
<keyword evidence="5" id="KW-0564">Palmitate</keyword>
<dbReference type="InterPro" id="IPR008816">
    <property type="entry name" value="Gly_zipper_2TM_dom"/>
</dbReference>
<dbReference type="PIRSF" id="PIRSF002721">
    <property type="entry name" value="Surface_antigen_Rickettsia"/>
    <property type="match status" value="1"/>
</dbReference>
<dbReference type="Proteomes" id="UP000581135">
    <property type="component" value="Unassembled WGS sequence"/>
</dbReference>
<comment type="subcellular location">
    <subcellularLocation>
        <location evidence="1">Cell outer membrane</location>
        <topology evidence="1">Lipid-anchor</topology>
    </subcellularLocation>
</comment>
<evidence type="ECO:0000259" key="7">
    <source>
        <dbReference type="Pfam" id="PF05433"/>
    </source>
</evidence>
<sequence>MALKTFAVVGLAGLILAGCEQGPKQTIGTLAGAAGGAAIGSQIGSGSGRHVAIALGTLAGAMLGGEIGRQLDERDQLLYSQAYEDAKTAPIGETIIWSNPESGNKGAITPVRDGTTGSGKYCREFQQTVIIAGEPQQAYGVACRQPDGTWQIVQ</sequence>
<dbReference type="EMBL" id="JACHXA010000003">
    <property type="protein sequence ID" value="MBB3065093.1"/>
    <property type="molecule type" value="Genomic_DNA"/>
</dbReference>
<dbReference type="Pfam" id="PF05433">
    <property type="entry name" value="Rick_17kDa_Anti"/>
    <property type="match status" value="1"/>
</dbReference>
<comment type="caution">
    <text evidence="9">The sequence shown here is derived from an EMBL/GenBank/DDBJ whole genome shotgun (WGS) entry which is preliminary data.</text>
</comment>
<dbReference type="InterPro" id="IPR016364">
    <property type="entry name" value="Surface_antigen_Rickettsia"/>
</dbReference>
<protein>
    <recommendedName>
        <fullName evidence="3">17 kDa surface antigen</fullName>
    </recommendedName>
</protein>
<dbReference type="PROSITE" id="PS51257">
    <property type="entry name" value="PROKAR_LIPOPROTEIN"/>
    <property type="match status" value="1"/>
</dbReference>
<dbReference type="InterPro" id="IPR032635">
    <property type="entry name" value="Anti_2"/>
</dbReference>
<gene>
    <name evidence="9" type="ORF">FHR98_001372</name>
</gene>
<reference evidence="9 10" key="1">
    <citation type="submission" date="2020-08" db="EMBL/GenBank/DDBJ databases">
        <title>Genomic Encyclopedia of Type Strains, Phase III (KMG-III): the genomes of soil and plant-associated and newly described type strains.</title>
        <authorList>
            <person name="Whitman W."/>
        </authorList>
    </citation>
    <scope>NUCLEOTIDE SEQUENCE [LARGE SCALE GENOMIC DNA]</scope>
    <source>
        <strain evidence="9 10">CECT 8803</strain>
    </source>
</reference>
<evidence type="ECO:0000256" key="5">
    <source>
        <dbReference type="ARBA" id="ARBA00023139"/>
    </source>
</evidence>
<dbReference type="AlphaFoldDB" id="A0A839SVW9"/>
<accession>A0A839SVW9</accession>
<dbReference type="Pfam" id="PF16998">
    <property type="entry name" value="17kDa_Anti_2"/>
    <property type="match status" value="1"/>
</dbReference>
<feature type="domain" description="Surface antigen" evidence="8">
    <location>
        <begin position="85"/>
        <end position="153"/>
    </location>
</feature>
<evidence type="ECO:0000256" key="4">
    <source>
        <dbReference type="ARBA" id="ARBA00022729"/>
    </source>
</evidence>
<evidence type="ECO:0000256" key="2">
    <source>
        <dbReference type="ARBA" id="ARBA00008681"/>
    </source>
</evidence>
<organism evidence="9 10">
    <name type="scientific">Limibacillus halophilus</name>
    <dbReference type="NCBI Taxonomy" id="1579333"/>
    <lineage>
        <taxon>Bacteria</taxon>
        <taxon>Pseudomonadati</taxon>
        <taxon>Pseudomonadota</taxon>
        <taxon>Alphaproteobacteria</taxon>
        <taxon>Rhodospirillales</taxon>
        <taxon>Rhodovibrionaceae</taxon>
        <taxon>Limibacillus</taxon>
    </lineage>
</organism>
<name>A0A839SVW9_9PROT</name>
<keyword evidence="10" id="KW-1185">Reference proteome</keyword>
<evidence type="ECO:0000256" key="6">
    <source>
        <dbReference type="ARBA" id="ARBA00023288"/>
    </source>
</evidence>
<comment type="similarity">
    <text evidence="2">Belongs to the rickettsiale 17 kDa surface antigen family.</text>
</comment>